<dbReference type="InterPro" id="IPR050153">
    <property type="entry name" value="Metal_Ion_Import_ABC"/>
</dbReference>
<evidence type="ECO:0000256" key="2">
    <source>
        <dbReference type="ARBA" id="ARBA00022741"/>
    </source>
</evidence>
<reference evidence="5 6" key="1">
    <citation type="submission" date="2017-12" db="EMBL/GenBank/DDBJ databases">
        <title>Phylogenetic diversity of female urinary microbiome.</title>
        <authorList>
            <person name="Thomas-White K."/>
            <person name="Wolfe A.J."/>
        </authorList>
    </citation>
    <scope>NUCLEOTIDE SEQUENCE [LARGE SCALE GENOMIC DNA]</scope>
    <source>
        <strain evidence="5 6">UMB0402</strain>
    </source>
</reference>
<dbReference type="Pfam" id="PF00005">
    <property type="entry name" value="ABC_tran"/>
    <property type="match status" value="1"/>
</dbReference>
<comment type="caution">
    <text evidence="5">The sequence shown here is derived from an EMBL/GenBank/DDBJ whole genome shotgun (WGS) entry which is preliminary data.</text>
</comment>
<dbReference type="InterPro" id="IPR017871">
    <property type="entry name" value="ABC_transporter-like_CS"/>
</dbReference>
<dbReference type="Proteomes" id="UP000235122">
    <property type="component" value="Unassembled WGS sequence"/>
</dbReference>
<evidence type="ECO:0000256" key="3">
    <source>
        <dbReference type="ARBA" id="ARBA00022840"/>
    </source>
</evidence>
<dbReference type="CDD" id="cd03235">
    <property type="entry name" value="ABC_Metallic_Cations"/>
    <property type="match status" value="1"/>
</dbReference>
<dbReference type="InterPro" id="IPR003593">
    <property type="entry name" value="AAA+_ATPase"/>
</dbReference>
<dbReference type="RefSeq" id="WP_029769288.1">
    <property type="nucleotide sequence ID" value="NZ_JASOXK010000004.1"/>
</dbReference>
<evidence type="ECO:0000313" key="5">
    <source>
        <dbReference type="EMBL" id="PKY71726.1"/>
    </source>
</evidence>
<keyword evidence="1" id="KW-0813">Transport</keyword>
<dbReference type="PANTHER" id="PTHR42734">
    <property type="entry name" value="METAL TRANSPORT SYSTEM ATP-BINDING PROTEIN TM_0124-RELATED"/>
    <property type="match status" value="1"/>
</dbReference>
<keyword evidence="6" id="KW-1185">Reference proteome</keyword>
<keyword evidence="3 5" id="KW-0067">ATP-binding</keyword>
<dbReference type="InterPro" id="IPR003439">
    <property type="entry name" value="ABC_transporter-like_ATP-bd"/>
</dbReference>
<name>A0A2I1IKT0_9ACTO</name>
<protein>
    <submittedName>
        <fullName evidence="5">Metal ABC transporter ATP-binding protein</fullName>
    </submittedName>
</protein>
<gene>
    <name evidence="5" type="ORF">CYJ19_10875</name>
</gene>
<keyword evidence="2" id="KW-0547">Nucleotide-binding</keyword>
<dbReference type="AlphaFoldDB" id="A0A2I1IKT0"/>
<dbReference type="InterPro" id="IPR027417">
    <property type="entry name" value="P-loop_NTPase"/>
</dbReference>
<dbReference type="PROSITE" id="PS50893">
    <property type="entry name" value="ABC_TRANSPORTER_2"/>
    <property type="match status" value="1"/>
</dbReference>
<evidence type="ECO:0000313" key="6">
    <source>
        <dbReference type="Proteomes" id="UP000235122"/>
    </source>
</evidence>
<dbReference type="PROSITE" id="PS00211">
    <property type="entry name" value="ABC_TRANSPORTER_1"/>
    <property type="match status" value="1"/>
</dbReference>
<dbReference type="SMART" id="SM00382">
    <property type="entry name" value="AAA"/>
    <property type="match status" value="1"/>
</dbReference>
<dbReference type="GO" id="GO:0005524">
    <property type="term" value="F:ATP binding"/>
    <property type="evidence" value="ECO:0007669"/>
    <property type="project" value="UniProtKB-KW"/>
</dbReference>
<dbReference type="GeneID" id="35867130"/>
<organism evidence="5 6">
    <name type="scientific">Winkia neuii</name>
    <dbReference type="NCBI Taxonomy" id="33007"/>
    <lineage>
        <taxon>Bacteria</taxon>
        <taxon>Bacillati</taxon>
        <taxon>Actinomycetota</taxon>
        <taxon>Actinomycetes</taxon>
        <taxon>Actinomycetales</taxon>
        <taxon>Actinomycetaceae</taxon>
        <taxon>Winkia</taxon>
    </lineage>
</organism>
<dbReference type="Gene3D" id="3.40.50.300">
    <property type="entry name" value="P-loop containing nucleotide triphosphate hydrolases"/>
    <property type="match status" value="1"/>
</dbReference>
<sequence>MTAILQLAGASLAYGRKIVVTGLEGTLNEGEALALIGPNGSGKTTLLRALTGAVRIAEGSITMPAGASIGYVPQHLNLDATFPITASQVVAMGLRAQTGLLGKIRSRHRERVNKALAQVGLASRANERFGDLSGGQQQRILLARALIANPTLLLLDEPFNGLDEPNRKALEEIITRAKADGIGIVVSTHDISLAQKTCDKAVLLAGRQVAYGRLDEVLRDELVDVAYGKRRSC</sequence>
<evidence type="ECO:0000259" key="4">
    <source>
        <dbReference type="PROSITE" id="PS50893"/>
    </source>
</evidence>
<dbReference type="EMBL" id="PKKO01000006">
    <property type="protein sequence ID" value="PKY71726.1"/>
    <property type="molecule type" value="Genomic_DNA"/>
</dbReference>
<proteinExistence type="predicted"/>
<feature type="domain" description="ABC transporter" evidence="4">
    <location>
        <begin position="5"/>
        <end position="230"/>
    </location>
</feature>
<accession>A0A2I1IKT0</accession>
<dbReference type="STRING" id="33007.HMPREF3198_02004"/>
<dbReference type="GO" id="GO:0016887">
    <property type="term" value="F:ATP hydrolysis activity"/>
    <property type="evidence" value="ECO:0007669"/>
    <property type="project" value="InterPro"/>
</dbReference>
<dbReference type="SUPFAM" id="SSF52540">
    <property type="entry name" value="P-loop containing nucleoside triphosphate hydrolases"/>
    <property type="match status" value="1"/>
</dbReference>
<evidence type="ECO:0000256" key="1">
    <source>
        <dbReference type="ARBA" id="ARBA00022448"/>
    </source>
</evidence>